<reference evidence="1 2" key="1">
    <citation type="journal article" date="2016" name="Nat. Commun.">
        <title>Ectomycorrhizal ecology is imprinted in the genome of the dominant symbiotic fungus Cenococcum geophilum.</title>
        <authorList>
            <consortium name="DOE Joint Genome Institute"/>
            <person name="Peter M."/>
            <person name="Kohler A."/>
            <person name="Ohm R.A."/>
            <person name="Kuo A."/>
            <person name="Krutzmann J."/>
            <person name="Morin E."/>
            <person name="Arend M."/>
            <person name="Barry K.W."/>
            <person name="Binder M."/>
            <person name="Choi C."/>
            <person name="Clum A."/>
            <person name="Copeland A."/>
            <person name="Grisel N."/>
            <person name="Haridas S."/>
            <person name="Kipfer T."/>
            <person name="LaButti K."/>
            <person name="Lindquist E."/>
            <person name="Lipzen A."/>
            <person name="Maire R."/>
            <person name="Meier B."/>
            <person name="Mihaltcheva S."/>
            <person name="Molinier V."/>
            <person name="Murat C."/>
            <person name="Poggeler S."/>
            <person name="Quandt C.A."/>
            <person name="Sperisen C."/>
            <person name="Tritt A."/>
            <person name="Tisserant E."/>
            <person name="Crous P.W."/>
            <person name="Henrissat B."/>
            <person name="Nehls U."/>
            <person name="Egli S."/>
            <person name="Spatafora J.W."/>
            <person name="Grigoriev I.V."/>
            <person name="Martin F.M."/>
        </authorList>
    </citation>
    <scope>NUCLEOTIDE SEQUENCE [LARGE SCALE GENOMIC DNA]</scope>
    <source>
        <strain evidence="1 2">CBS 459.81</strain>
    </source>
</reference>
<evidence type="ECO:0000313" key="2">
    <source>
        <dbReference type="Proteomes" id="UP000250266"/>
    </source>
</evidence>
<sequence length="109" mass="12534">MPHGAQHTPPPLWLQDALQELREENPRELFEATVGYRVIDQNTLQSVKLDSLSASAVLPPGYKAQYLPRIRCFDCQGRLYFAGPEHTVDNFQVHVENRLHRANLQKRTV</sequence>
<dbReference type="AlphaFoldDB" id="A0A8E2DWY5"/>
<dbReference type="Proteomes" id="UP000250266">
    <property type="component" value="Unassembled WGS sequence"/>
</dbReference>
<organism evidence="1 2">
    <name type="scientific">Lepidopterella palustris CBS 459.81</name>
    <dbReference type="NCBI Taxonomy" id="1314670"/>
    <lineage>
        <taxon>Eukaryota</taxon>
        <taxon>Fungi</taxon>
        <taxon>Dikarya</taxon>
        <taxon>Ascomycota</taxon>
        <taxon>Pezizomycotina</taxon>
        <taxon>Dothideomycetes</taxon>
        <taxon>Pleosporomycetidae</taxon>
        <taxon>Mytilinidiales</taxon>
        <taxon>Argynnaceae</taxon>
        <taxon>Lepidopterella</taxon>
    </lineage>
</organism>
<dbReference type="OrthoDB" id="515064at2759"/>
<evidence type="ECO:0000313" key="1">
    <source>
        <dbReference type="EMBL" id="OCK73061.1"/>
    </source>
</evidence>
<protein>
    <submittedName>
        <fullName evidence="1">Uncharacterized protein</fullName>
    </submittedName>
</protein>
<accession>A0A8E2DWY5</accession>
<proteinExistence type="predicted"/>
<name>A0A8E2DWY5_9PEZI</name>
<keyword evidence="2" id="KW-1185">Reference proteome</keyword>
<gene>
    <name evidence="1" type="ORF">K432DRAFT_313867</name>
</gene>
<dbReference type="EMBL" id="KV746010">
    <property type="protein sequence ID" value="OCK73061.1"/>
    <property type="molecule type" value="Genomic_DNA"/>
</dbReference>